<gene>
    <name evidence="2" type="ORF">ACFP3R_36135</name>
</gene>
<evidence type="ECO:0000256" key="1">
    <source>
        <dbReference type="SAM" id="MobiDB-lite"/>
    </source>
</evidence>
<proteinExistence type="predicted"/>
<dbReference type="EMBL" id="JBHSQO010000072">
    <property type="protein sequence ID" value="MFC6094722.1"/>
    <property type="molecule type" value="Genomic_DNA"/>
</dbReference>
<dbReference type="RefSeq" id="WP_380643249.1">
    <property type="nucleotide sequence ID" value="NZ_JBHSQO010000072.1"/>
</dbReference>
<feature type="compositionally biased region" description="Basic and acidic residues" evidence="1">
    <location>
        <begin position="28"/>
        <end position="39"/>
    </location>
</feature>
<evidence type="ECO:0000313" key="3">
    <source>
        <dbReference type="Proteomes" id="UP001596220"/>
    </source>
</evidence>
<evidence type="ECO:0000313" key="2">
    <source>
        <dbReference type="EMBL" id="MFC6094722.1"/>
    </source>
</evidence>
<comment type="caution">
    <text evidence="2">The sequence shown here is derived from an EMBL/GenBank/DDBJ whole genome shotgun (WGS) entry which is preliminary data.</text>
</comment>
<name>A0ABW1PIF0_9PSEU</name>
<protein>
    <submittedName>
        <fullName evidence="2">Uncharacterized protein</fullName>
    </submittedName>
</protein>
<reference evidence="3" key="1">
    <citation type="journal article" date="2019" name="Int. J. Syst. Evol. Microbiol.">
        <title>The Global Catalogue of Microorganisms (GCM) 10K type strain sequencing project: providing services to taxonomists for standard genome sequencing and annotation.</title>
        <authorList>
            <consortium name="The Broad Institute Genomics Platform"/>
            <consortium name="The Broad Institute Genome Sequencing Center for Infectious Disease"/>
            <person name="Wu L."/>
            <person name="Ma J."/>
        </authorList>
    </citation>
    <scope>NUCLEOTIDE SEQUENCE [LARGE SCALE GENOMIC DNA]</scope>
    <source>
        <strain evidence="3">CGMCC 4.7246</strain>
    </source>
</reference>
<accession>A0ABW1PIF0</accession>
<keyword evidence="3" id="KW-1185">Reference proteome</keyword>
<sequence length="51" mass="5496">MGREPVPTTEEIDARMYGGWIRAAGDGHRIEQQAGHDDAGLSAQDDGTSLR</sequence>
<organism evidence="2 3">
    <name type="scientific">Saccharothrix lopnurensis</name>
    <dbReference type="NCBI Taxonomy" id="1670621"/>
    <lineage>
        <taxon>Bacteria</taxon>
        <taxon>Bacillati</taxon>
        <taxon>Actinomycetota</taxon>
        <taxon>Actinomycetes</taxon>
        <taxon>Pseudonocardiales</taxon>
        <taxon>Pseudonocardiaceae</taxon>
        <taxon>Saccharothrix</taxon>
    </lineage>
</organism>
<feature type="region of interest" description="Disordered" evidence="1">
    <location>
        <begin position="28"/>
        <end position="51"/>
    </location>
</feature>
<dbReference type="Proteomes" id="UP001596220">
    <property type="component" value="Unassembled WGS sequence"/>
</dbReference>